<evidence type="ECO:0000313" key="4">
    <source>
        <dbReference type="Proteomes" id="UP001367508"/>
    </source>
</evidence>
<feature type="chain" id="PRO_5042848818" description="Secreted protein" evidence="2">
    <location>
        <begin position="18"/>
        <end position="67"/>
    </location>
</feature>
<dbReference type="AlphaFoldDB" id="A0AAN9JWA3"/>
<comment type="caution">
    <text evidence="3">The sequence shown here is derived from an EMBL/GenBank/DDBJ whole genome shotgun (WGS) entry which is preliminary data.</text>
</comment>
<dbReference type="EMBL" id="JAYMYQ010000011">
    <property type="protein sequence ID" value="KAK7304779.1"/>
    <property type="molecule type" value="Genomic_DNA"/>
</dbReference>
<evidence type="ECO:0008006" key="5">
    <source>
        <dbReference type="Google" id="ProtNLM"/>
    </source>
</evidence>
<feature type="region of interest" description="Disordered" evidence="1">
    <location>
        <begin position="39"/>
        <end position="67"/>
    </location>
</feature>
<proteinExistence type="predicted"/>
<keyword evidence="4" id="KW-1185">Reference proteome</keyword>
<evidence type="ECO:0000256" key="2">
    <source>
        <dbReference type="SAM" id="SignalP"/>
    </source>
</evidence>
<accession>A0AAN9JWA3</accession>
<keyword evidence="2" id="KW-0732">Signal</keyword>
<evidence type="ECO:0000313" key="3">
    <source>
        <dbReference type="EMBL" id="KAK7304779.1"/>
    </source>
</evidence>
<dbReference type="Proteomes" id="UP001367508">
    <property type="component" value="Unassembled WGS sequence"/>
</dbReference>
<name>A0AAN9JWA3_CANGL</name>
<organism evidence="3 4">
    <name type="scientific">Canavalia gladiata</name>
    <name type="common">Sword bean</name>
    <name type="synonym">Dolichos gladiatus</name>
    <dbReference type="NCBI Taxonomy" id="3824"/>
    <lineage>
        <taxon>Eukaryota</taxon>
        <taxon>Viridiplantae</taxon>
        <taxon>Streptophyta</taxon>
        <taxon>Embryophyta</taxon>
        <taxon>Tracheophyta</taxon>
        <taxon>Spermatophyta</taxon>
        <taxon>Magnoliopsida</taxon>
        <taxon>eudicotyledons</taxon>
        <taxon>Gunneridae</taxon>
        <taxon>Pentapetalae</taxon>
        <taxon>rosids</taxon>
        <taxon>fabids</taxon>
        <taxon>Fabales</taxon>
        <taxon>Fabaceae</taxon>
        <taxon>Papilionoideae</taxon>
        <taxon>50 kb inversion clade</taxon>
        <taxon>NPAAA clade</taxon>
        <taxon>indigoferoid/millettioid clade</taxon>
        <taxon>Phaseoleae</taxon>
        <taxon>Canavalia</taxon>
    </lineage>
</organism>
<sequence>MKHWKVVFVVLYGLVEATDCKPSPTGISIAATVLNGDMATPTNSDSTAMGGHTHQTLLHPHQQQVLH</sequence>
<feature type="signal peptide" evidence="2">
    <location>
        <begin position="1"/>
        <end position="17"/>
    </location>
</feature>
<evidence type="ECO:0000256" key="1">
    <source>
        <dbReference type="SAM" id="MobiDB-lite"/>
    </source>
</evidence>
<reference evidence="3 4" key="1">
    <citation type="submission" date="2024-01" db="EMBL/GenBank/DDBJ databases">
        <title>The genomes of 5 underutilized Papilionoideae crops provide insights into root nodulation and disease resistanc.</title>
        <authorList>
            <person name="Jiang F."/>
        </authorList>
    </citation>
    <scope>NUCLEOTIDE SEQUENCE [LARGE SCALE GENOMIC DNA]</scope>
    <source>
        <strain evidence="3">LVBAO_FW01</strain>
        <tissue evidence="3">Leaves</tissue>
    </source>
</reference>
<feature type="compositionally biased region" description="Low complexity" evidence="1">
    <location>
        <begin position="52"/>
        <end position="67"/>
    </location>
</feature>
<gene>
    <name evidence="3" type="ORF">VNO77_42666</name>
</gene>
<protein>
    <recommendedName>
        <fullName evidence="5">Secreted protein</fullName>
    </recommendedName>
</protein>